<dbReference type="SUPFAM" id="SSF50249">
    <property type="entry name" value="Nucleic acid-binding proteins"/>
    <property type="match status" value="1"/>
</dbReference>
<proteinExistence type="predicted"/>
<dbReference type="Pfam" id="PF00313">
    <property type="entry name" value="CSD"/>
    <property type="match status" value="1"/>
</dbReference>
<evidence type="ECO:0000313" key="2">
    <source>
        <dbReference type="EMBL" id="PZN70627.1"/>
    </source>
</evidence>
<organism evidence="2 3">
    <name type="scientific">Candidatus Methylumidiphilus alinenensis</name>
    <dbReference type="NCBI Taxonomy" id="2202197"/>
    <lineage>
        <taxon>Bacteria</taxon>
        <taxon>Pseudomonadati</taxon>
        <taxon>Pseudomonadota</taxon>
        <taxon>Gammaproteobacteria</taxon>
        <taxon>Methylococcales</taxon>
        <taxon>Candidatus Methylumidiphilus</taxon>
    </lineage>
</organism>
<dbReference type="InterPro" id="IPR002059">
    <property type="entry name" value="CSP_DNA-bd"/>
</dbReference>
<dbReference type="InterPro" id="IPR012340">
    <property type="entry name" value="NA-bd_OB-fold"/>
</dbReference>
<dbReference type="EMBL" id="QJPH01000547">
    <property type="protein sequence ID" value="PZN70627.1"/>
    <property type="molecule type" value="Genomic_DNA"/>
</dbReference>
<dbReference type="Gene3D" id="2.40.50.140">
    <property type="entry name" value="Nucleic acid-binding proteins"/>
    <property type="match status" value="1"/>
</dbReference>
<evidence type="ECO:0000259" key="1">
    <source>
        <dbReference type="PROSITE" id="PS51857"/>
    </source>
</evidence>
<evidence type="ECO:0000313" key="3">
    <source>
        <dbReference type="Proteomes" id="UP000249396"/>
    </source>
</evidence>
<gene>
    <name evidence="2" type="ORF">DM484_28110</name>
</gene>
<protein>
    <recommendedName>
        <fullName evidence="1">CSD domain-containing protein</fullName>
    </recommendedName>
</protein>
<dbReference type="Proteomes" id="UP000249396">
    <property type="component" value="Unassembled WGS sequence"/>
</dbReference>
<dbReference type="AlphaFoldDB" id="A0A2W4SFX0"/>
<comment type="caution">
    <text evidence="2">The sequence shown here is derived from an EMBL/GenBank/DDBJ whole genome shotgun (WGS) entry which is preliminary data.</text>
</comment>
<sequence length="140" mass="15407">MQWFSHSKGYGFIRGKDGVERFFHVTDLAGGFIPDRGASVFFQSRQDGKGPRAASVRLATGSAAEGHRHSYRNGRMFYPHCGSSIVPRLIFNYGAPIYSIRFLSPGSSTQASLALAELRLTQMTWLRCSHPHCSSIVAGP</sequence>
<feature type="domain" description="CSD" evidence="1">
    <location>
        <begin position="1"/>
        <end position="58"/>
    </location>
</feature>
<name>A0A2W4SFX0_9GAMM</name>
<accession>A0A2W4SFX0</accession>
<dbReference type="PROSITE" id="PS51857">
    <property type="entry name" value="CSD_2"/>
    <property type="match status" value="1"/>
</dbReference>
<reference evidence="2 3" key="1">
    <citation type="journal article" date="2018" name="Aquat. Microb. Ecol.">
        <title>Gammaproteobacterial methanotrophs dominate.</title>
        <authorList>
            <person name="Rissanen A.J."/>
            <person name="Saarenheimo J."/>
            <person name="Tiirola M."/>
            <person name="Peura S."/>
            <person name="Aalto S.L."/>
            <person name="Karvinen A."/>
            <person name="Nykanen H."/>
        </authorList>
    </citation>
    <scope>NUCLEOTIDE SEQUENCE [LARGE SCALE GENOMIC DNA]</scope>
    <source>
        <strain evidence="2">AMbin10</strain>
    </source>
</reference>
<dbReference type="GO" id="GO:0003676">
    <property type="term" value="F:nucleic acid binding"/>
    <property type="evidence" value="ECO:0007669"/>
    <property type="project" value="InterPro"/>
</dbReference>